<protein>
    <submittedName>
        <fullName evidence="1">Secreted protein</fullName>
    </submittedName>
</protein>
<gene>
    <name evidence="1" type="ORF">JR316_0008496</name>
</gene>
<evidence type="ECO:0000313" key="1">
    <source>
        <dbReference type="EMBL" id="KAH9479900.1"/>
    </source>
</evidence>
<proteinExistence type="predicted"/>
<keyword evidence="2" id="KW-1185">Reference proteome</keyword>
<sequence length="518" mass="54835">MGPVQGTVIVMYTLSGAILVLCGSLSLLRGVSCAPTVDSTQTSSAAAAAVSVTLDGLTYINKGLVGFGLIPSDFLESTGDTIGGIGSAIAIKRGTWTAHTDGTFSGTLVVHPDRGFNVDGTVDYQARRHELRFTLSPYTSSTQLTFSAAQQTFNISYVNTTLEVERGNTKTSGLDPSAIRPAQSGFPTVPTADPQMPIASNSEPHLVLDIEGIVLNTDGSYWLSDEYGPYIYRFNAAGQLLQTIQPPAAILPIIDGELNFTSEDDPDTGRAANQGFEGLTIDPTTNTLYAMLQSATIQDGGSDKSTSRFTRLFAYNVSNPLVEVPLIGEWVVPLPQSSSGKTEACSEIHFLGAGVFLALSRDGDGRGGNDNKSSYKQADLFSIAKATDIHGTSFDTASTPISPNGKLAKSITAANYVSFVNFLDSTQLARFGLHNGSPDDETLIDAKWESLALAPANDPSFPNDYFLITASDNDFLSTHGVSLGVPFDAGIDVDNQFLVFRVTLPSIVPGSVQLNLGI</sequence>
<dbReference type="EMBL" id="JAFIQS020000007">
    <property type="protein sequence ID" value="KAH9479900.1"/>
    <property type="molecule type" value="Genomic_DNA"/>
</dbReference>
<organism evidence="1 2">
    <name type="scientific">Psilocybe cubensis</name>
    <name type="common">Psychedelic mushroom</name>
    <name type="synonym">Stropharia cubensis</name>
    <dbReference type="NCBI Taxonomy" id="181762"/>
    <lineage>
        <taxon>Eukaryota</taxon>
        <taxon>Fungi</taxon>
        <taxon>Dikarya</taxon>
        <taxon>Basidiomycota</taxon>
        <taxon>Agaricomycotina</taxon>
        <taxon>Agaricomycetes</taxon>
        <taxon>Agaricomycetidae</taxon>
        <taxon>Agaricales</taxon>
        <taxon>Agaricineae</taxon>
        <taxon>Strophariaceae</taxon>
        <taxon>Psilocybe</taxon>
    </lineage>
</organism>
<evidence type="ECO:0000313" key="2">
    <source>
        <dbReference type="Proteomes" id="UP000664032"/>
    </source>
</evidence>
<comment type="caution">
    <text evidence="1">The sequence shown here is derived from an EMBL/GenBank/DDBJ whole genome shotgun (WGS) entry which is preliminary data.</text>
</comment>
<reference evidence="1" key="1">
    <citation type="submission" date="2021-10" db="EMBL/GenBank/DDBJ databases">
        <title>Psilocybe cubensis genome.</title>
        <authorList>
            <person name="Mckernan K.J."/>
            <person name="Crawford S."/>
            <person name="Trippe A."/>
            <person name="Kane L.T."/>
            <person name="Mclaughlin S."/>
        </authorList>
    </citation>
    <scope>NUCLEOTIDE SEQUENCE</scope>
    <source>
        <strain evidence="1">MGC-MH-2018</strain>
    </source>
</reference>
<name>A0ACB8GY59_PSICU</name>
<dbReference type="Proteomes" id="UP000664032">
    <property type="component" value="Unassembled WGS sequence"/>
</dbReference>
<accession>A0ACB8GY59</accession>